<sequence length="146" mass="16039">MVFRCALLPLILTLVACGGYPRDPDGTLDRVHSQHVFRVGLIASGGGPDAERFIKRIADVTHARPEIRHGGTEPLLLDLERGALDLVIGELADDSPWRDRVTIIEPLAERGTQKQPILLNPIARNGENAWIMLLEREARNSGGPKP</sequence>
<protein>
    <submittedName>
        <fullName evidence="1">Uncharacterized protein</fullName>
    </submittedName>
</protein>
<keyword evidence="2" id="KW-1185">Reference proteome</keyword>
<evidence type="ECO:0000313" key="2">
    <source>
        <dbReference type="Proteomes" id="UP000549617"/>
    </source>
</evidence>
<dbReference type="RefSeq" id="WP_184021432.1">
    <property type="nucleotide sequence ID" value="NZ_JACIJC010000006.1"/>
</dbReference>
<dbReference type="AlphaFoldDB" id="A0A7W9ALC9"/>
<proteinExistence type="predicted"/>
<dbReference type="Proteomes" id="UP000549617">
    <property type="component" value="Unassembled WGS sequence"/>
</dbReference>
<gene>
    <name evidence="1" type="ORF">FHS49_003591</name>
</gene>
<dbReference type="PROSITE" id="PS51257">
    <property type="entry name" value="PROKAR_LIPOPROTEIN"/>
    <property type="match status" value="1"/>
</dbReference>
<reference evidence="1 2" key="1">
    <citation type="submission" date="2020-08" db="EMBL/GenBank/DDBJ databases">
        <title>Genomic Encyclopedia of Type Strains, Phase IV (KMG-IV): sequencing the most valuable type-strain genomes for metagenomic binning, comparative biology and taxonomic classification.</title>
        <authorList>
            <person name="Goeker M."/>
        </authorList>
    </citation>
    <scope>NUCLEOTIDE SEQUENCE [LARGE SCALE GENOMIC DNA]</scope>
    <source>
        <strain evidence="1 2">DSM 25079</strain>
    </source>
</reference>
<evidence type="ECO:0000313" key="1">
    <source>
        <dbReference type="EMBL" id="MBB5687549.1"/>
    </source>
</evidence>
<name>A0A7W9ALC9_9SPHN</name>
<dbReference type="EMBL" id="JACIJC010000006">
    <property type="protein sequence ID" value="MBB5687549.1"/>
    <property type="molecule type" value="Genomic_DNA"/>
</dbReference>
<accession>A0A7W9ALC9</accession>
<organism evidence="1 2">
    <name type="scientific">Sphingobium boeckii</name>
    <dbReference type="NCBI Taxonomy" id="1082345"/>
    <lineage>
        <taxon>Bacteria</taxon>
        <taxon>Pseudomonadati</taxon>
        <taxon>Pseudomonadota</taxon>
        <taxon>Alphaproteobacteria</taxon>
        <taxon>Sphingomonadales</taxon>
        <taxon>Sphingomonadaceae</taxon>
        <taxon>Sphingobium</taxon>
    </lineage>
</organism>
<comment type="caution">
    <text evidence="1">The sequence shown here is derived from an EMBL/GenBank/DDBJ whole genome shotgun (WGS) entry which is preliminary data.</text>
</comment>